<dbReference type="PANTHER" id="PTHR42924">
    <property type="entry name" value="EXONUCLEASE"/>
    <property type="match status" value="1"/>
</dbReference>
<dbReference type="GO" id="GO:0004534">
    <property type="term" value="F:5'-3' RNA exonuclease activity"/>
    <property type="evidence" value="ECO:0007669"/>
    <property type="project" value="TreeGrafter"/>
</dbReference>
<dbReference type="RefSeq" id="WP_406695700.1">
    <property type="nucleotide sequence ID" value="NZ_CP155447.1"/>
</dbReference>
<reference evidence="2" key="1">
    <citation type="submission" date="2024-05" db="EMBL/GenBank/DDBJ databases">
        <title>Planctomycetes of the genus Singulisphaera possess chitinolytic capabilities.</title>
        <authorList>
            <person name="Ivanova A."/>
        </authorList>
    </citation>
    <scope>NUCLEOTIDE SEQUENCE</scope>
    <source>
        <strain evidence="2">Ch08T</strain>
    </source>
</reference>
<dbReference type="Pfam" id="PF02811">
    <property type="entry name" value="PHP"/>
    <property type="match status" value="1"/>
</dbReference>
<protein>
    <submittedName>
        <fullName evidence="2">PHP-associated domain-containing protein</fullName>
    </submittedName>
</protein>
<organism evidence="2">
    <name type="scientific">Singulisphaera sp. Ch08</name>
    <dbReference type="NCBI Taxonomy" id="3120278"/>
    <lineage>
        <taxon>Bacteria</taxon>
        <taxon>Pseudomonadati</taxon>
        <taxon>Planctomycetota</taxon>
        <taxon>Planctomycetia</taxon>
        <taxon>Isosphaerales</taxon>
        <taxon>Isosphaeraceae</taxon>
        <taxon>Singulisphaera</taxon>
    </lineage>
</organism>
<dbReference type="Pfam" id="PF13263">
    <property type="entry name" value="PHP_C"/>
    <property type="match status" value="1"/>
</dbReference>
<dbReference type="AlphaFoldDB" id="A0AAU7CCB0"/>
<feature type="domain" description="PHP" evidence="1">
    <location>
        <begin position="5"/>
        <end position="71"/>
    </location>
</feature>
<dbReference type="EMBL" id="CP155447">
    <property type="protein sequence ID" value="XBH02959.1"/>
    <property type="molecule type" value="Genomic_DNA"/>
</dbReference>
<dbReference type="InterPro" id="IPR004013">
    <property type="entry name" value="PHP_dom"/>
</dbReference>
<accession>A0AAU7CCB0</accession>
<proteinExistence type="predicted"/>
<dbReference type="CDD" id="cd07432">
    <property type="entry name" value="PHP_HisPPase"/>
    <property type="match status" value="1"/>
</dbReference>
<dbReference type="InterPro" id="IPR016195">
    <property type="entry name" value="Pol/histidinol_Pase-like"/>
</dbReference>
<evidence type="ECO:0000313" key="2">
    <source>
        <dbReference type="EMBL" id="XBH02959.1"/>
    </source>
</evidence>
<sequence length="213" mass="23313">MPKFDHHLHTSRHSPDSSIDPLVLIEHAKAVGLDGVVITDHDFQWDPEEVAELAAQANGLHVFSGAEVSAREGHFLVYGLPNLDEAPPGVRLADLLKVVRGHNAAIVAAHPFRWDQPFDELIAVHGPSFDALELVSNNVTPETRHKTATVLQRHAMGATGSSDGHERDAIGCYYTDFTGEITTITDFVSALRARRGRPRHRQGAWQTSGPVDD</sequence>
<dbReference type="GO" id="GO:0035312">
    <property type="term" value="F:5'-3' DNA exonuclease activity"/>
    <property type="evidence" value="ECO:0007669"/>
    <property type="project" value="TreeGrafter"/>
</dbReference>
<dbReference type="Gene3D" id="3.20.20.140">
    <property type="entry name" value="Metal-dependent hydrolases"/>
    <property type="match status" value="1"/>
</dbReference>
<evidence type="ECO:0000259" key="1">
    <source>
        <dbReference type="Pfam" id="PF02811"/>
    </source>
</evidence>
<name>A0AAU7CCB0_9BACT</name>
<dbReference type="SUPFAM" id="SSF89550">
    <property type="entry name" value="PHP domain-like"/>
    <property type="match status" value="1"/>
</dbReference>
<dbReference type="InterPro" id="IPR052018">
    <property type="entry name" value="PHP_domain"/>
</dbReference>
<dbReference type="PANTHER" id="PTHR42924:SF3">
    <property type="entry name" value="POLYMERASE_HISTIDINOL PHOSPHATASE N-TERMINAL DOMAIN-CONTAINING PROTEIN"/>
    <property type="match status" value="1"/>
</dbReference>
<gene>
    <name evidence="2" type="ORF">V5E97_32320</name>
</gene>